<dbReference type="Pfam" id="PF08448">
    <property type="entry name" value="PAS_4"/>
    <property type="match status" value="2"/>
</dbReference>
<evidence type="ECO:0000259" key="4">
    <source>
        <dbReference type="PROSITE" id="PS50887"/>
    </source>
</evidence>
<organism evidence="5">
    <name type="scientific">Leptospirillum ferriphilum</name>
    <dbReference type="NCBI Taxonomy" id="178606"/>
    <lineage>
        <taxon>Bacteria</taxon>
        <taxon>Pseudomonadati</taxon>
        <taxon>Nitrospirota</taxon>
        <taxon>Nitrospiria</taxon>
        <taxon>Nitrospirales</taxon>
        <taxon>Nitrospiraceae</taxon>
        <taxon>Leptospirillum</taxon>
    </lineage>
</organism>
<proteinExistence type="predicted"/>
<sequence>MTAASDTTDNPGDPSRLAGFLKDALRNLARPEEKNPFSSLAEMLVRHFPGLDLIVCAKRIPTSDQIEIFYSSGPSPPYTEDFLPPAFQPPFKRRLEEAFRHETPLYWKIDSGNAGKEFSGWPESLNLSVFALFPFHPGSPEGDFFLLLGSRSSGGFFATDNRIPPLIIHLASLFLVSMASFPPRSDQEQERPEASEMLFGLTESLALLDALSDPAFLCNTDGTILGVNRAFRRAMGSEETVWTGQDWGTLLPPAIRKEWKRFLKNLPEQEEVFLKDITLPSPRRGGHMVRLSVSMWKNASGRNALLGSFSDISVQIRLEKHLKASEERYRRMFQFAPDGLFLADPETFLILEGNPIFADMTGDHFQELLREQSMLPLWDTNEKELRNLVDRLRHSGSSIQNLYRKLRRKDGTFLHTSANLTLIPATGEKEMLLVQIRDVTGQTEMEGINRIFATIDRMLLAGSPVDALLDVILQGLQDLFPFFSTQFFAPNPDGSIRLVRSASRSEEYLTVSRELVSSLRWNAEEAEKTSIGMALKSRRTRMMISETTDPPLRMILRNFGIRSTLSVPILREDPLLPWGTLTLTRTSEEPFSAELLSVLEKIASKIFLAFARHQELSQIRLQKTAMESIPTPMAITDSLGRIEWANRAYLREKGEGIPHLNGSVPDILSRSGERRELSERIWSTVETGAFFSEEITYPEAEKPSRIIETLITPLREENGVIRHLIIIENDVSEKKRLENSLKTQAWSDPLTGLPNRTHLALLMEDAIRRSRLSGKAMAVCFLDLDNFKPVNDRMGHAFGDQILVELSRRLLHTVRNQDTVARLGGDEFVLLMEEIGPETPPESLVARILESIAQPFGEGPGGIFLTASIGVTVYPDDPVPADVLLRHADHALYLAKESGRNRFIFFRSDSPDSLGDFESAFASPPEDRADESDLAFDPEADLSTGQLSLLALRHLSEESGEGDDPAGNYPPISDRWHRTLEKSRFMIRFGLQTLSRLSANGSSLKISVPVDAPLLTDPRFLPGMENLLREIPLPGPDRFGLDLRSTLFLEKRNDLNNLLSRYREMGLFLCLDDCTERSLHQMDQIRSWPVNRIRLHPSLTRQISDKAEALVIFHSMVHLAQVLGMDTVVAGVTDRETLRLMTRSGIRFIQGPIISPPLSPDTLAAYLSDFLFPPPSPGSPDVLPDLQLLLGTMDLQRGIRRLLEMLDGGRPFPYPMELVNDPGSCRLGRWLDSSETDHLAELPLFRETLQTHLRAHKLTARILHLHAEGKMQEARSLVPEILACRDKIVENLRAIPSRAR</sequence>
<name>A0A7C3LXY0_9BACT</name>
<dbReference type="Pfam" id="PF00989">
    <property type="entry name" value="PAS"/>
    <property type="match status" value="1"/>
</dbReference>
<dbReference type="CDD" id="cd01948">
    <property type="entry name" value="EAL"/>
    <property type="match status" value="1"/>
</dbReference>
<dbReference type="PANTHER" id="PTHR44757:SF2">
    <property type="entry name" value="BIOFILM ARCHITECTURE MAINTENANCE PROTEIN MBAA"/>
    <property type="match status" value="1"/>
</dbReference>
<dbReference type="InterPro" id="IPR035919">
    <property type="entry name" value="EAL_sf"/>
</dbReference>
<dbReference type="PROSITE" id="PS50883">
    <property type="entry name" value="EAL"/>
    <property type="match status" value="1"/>
</dbReference>
<dbReference type="Gene3D" id="3.30.450.20">
    <property type="entry name" value="PAS domain"/>
    <property type="match status" value="3"/>
</dbReference>
<dbReference type="Pfam" id="PF00563">
    <property type="entry name" value="EAL"/>
    <property type="match status" value="1"/>
</dbReference>
<dbReference type="SMART" id="SM00091">
    <property type="entry name" value="PAS"/>
    <property type="match status" value="3"/>
</dbReference>
<dbReference type="PROSITE" id="PS50887">
    <property type="entry name" value="GGDEF"/>
    <property type="match status" value="1"/>
</dbReference>
<dbReference type="CDD" id="cd01949">
    <property type="entry name" value="GGDEF"/>
    <property type="match status" value="1"/>
</dbReference>
<dbReference type="InterPro" id="IPR035965">
    <property type="entry name" value="PAS-like_dom_sf"/>
</dbReference>
<dbReference type="InterPro" id="IPR029787">
    <property type="entry name" value="Nucleotide_cyclase"/>
</dbReference>
<dbReference type="Gene3D" id="3.30.70.270">
    <property type="match status" value="1"/>
</dbReference>
<dbReference type="NCBIfam" id="TIGR00254">
    <property type="entry name" value="GGDEF"/>
    <property type="match status" value="1"/>
</dbReference>
<dbReference type="EMBL" id="DTMM01000194">
    <property type="protein sequence ID" value="HFT94064.1"/>
    <property type="molecule type" value="Genomic_DNA"/>
</dbReference>
<dbReference type="InterPro" id="IPR000014">
    <property type="entry name" value="PAS"/>
</dbReference>
<dbReference type="CDD" id="cd00130">
    <property type="entry name" value="PAS"/>
    <property type="match status" value="2"/>
</dbReference>
<dbReference type="InterPro" id="IPR000700">
    <property type="entry name" value="PAS-assoc_C"/>
</dbReference>
<feature type="domain" description="PAC" evidence="2">
    <location>
        <begin position="691"/>
        <end position="743"/>
    </location>
</feature>
<feature type="domain" description="EAL" evidence="3">
    <location>
        <begin position="914"/>
        <end position="1171"/>
    </location>
</feature>
<dbReference type="GO" id="GO:0003824">
    <property type="term" value="F:catalytic activity"/>
    <property type="evidence" value="ECO:0007669"/>
    <property type="project" value="UniProtKB-ARBA"/>
</dbReference>
<gene>
    <name evidence="5" type="ORF">ENX03_09075</name>
</gene>
<dbReference type="Gene3D" id="1.20.120.30">
    <property type="entry name" value="Aspartate receptor, ligand-binding domain"/>
    <property type="match status" value="1"/>
</dbReference>
<dbReference type="InterPro" id="IPR013767">
    <property type="entry name" value="PAS_fold"/>
</dbReference>
<dbReference type="InterPro" id="IPR052155">
    <property type="entry name" value="Biofilm_reg_signaling"/>
</dbReference>
<evidence type="ECO:0000259" key="2">
    <source>
        <dbReference type="PROSITE" id="PS50113"/>
    </source>
</evidence>
<feature type="domain" description="PAS" evidence="1">
    <location>
        <begin position="325"/>
        <end position="384"/>
    </location>
</feature>
<dbReference type="Gene3D" id="3.20.20.450">
    <property type="entry name" value="EAL domain"/>
    <property type="match status" value="1"/>
</dbReference>
<dbReference type="SUPFAM" id="SSF55785">
    <property type="entry name" value="PYP-like sensor domain (PAS domain)"/>
    <property type="match status" value="3"/>
</dbReference>
<dbReference type="InterPro" id="IPR001633">
    <property type="entry name" value="EAL_dom"/>
</dbReference>
<dbReference type="InterPro" id="IPR000160">
    <property type="entry name" value="GGDEF_dom"/>
</dbReference>
<dbReference type="NCBIfam" id="TIGR00229">
    <property type="entry name" value="sensory_box"/>
    <property type="match status" value="2"/>
</dbReference>
<protein>
    <submittedName>
        <fullName evidence="5">Diguanylate cyclase</fullName>
    </submittedName>
</protein>
<dbReference type="SMART" id="SM00052">
    <property type="entry name" value="EAL"/>
    <property type="match status" value="1"/>
</dbReference>
<dbReference type="InterPro" id="IPR043128">
    <property type="entry name" value="Rev_trsase/Diguanyl_cyclase"/>
</dbReference>
<dbReference type="Pfam" id="PF00990">
    <property type="entry name" value="GGDEF"/>
    <property type="match status" value="1"/>
</dbReference>
<dbReference type="PROSITE" id="PS50113">
    <property type="entry name" value="PAC"/>
    <property type="match status" value="1"/>
</dbReference>
<dbReference type="SUPFAM" id="SSF55073">
    <property type="entry name" value="Nucleotide cyclase"/>
    <property type="match status" value="1"/>
</dbReference>
<dbReference type="FunFam" id="3.30.70.270:FF:000001">
    <property type="entry name" value="Diguanylate cyclase domain protein"/>
    <property type="match status" value="1"/>
</dbReference>
<comment type="caution">
    <text evidence="5">The sequence shown here is derived from an EMBL/GenBank/DDBJ whole genome shotgun (WGS) entry which is preliminary data.</text>
</comment>
<dbReference type="SMART" id="SM00267">
    <property type="entry name" value="GGDEF"/>
    <property type="match status" value="1"/>
</dbReference>
<evidence type="ECO:0000259" key="1">
    <source>
        <dbReference type="PROSITE" id="PS50112"/>
    </source>
</evidence>
<dbReference type="InterPro" id="IPR029016">
    <property type="entry name" value="GAF-like_dom_sf"/>
</dbReference>
<dbReference type="Pfam" id="PF01590">
    <property type="entry name" value="GAF"/>
    <property type="match status" value="1"/>
</dbReference>
<dbReference type="SUPFAM" id="SSF55781">
    <property type="entry name" value="GAF domain-like"/>
    <property type="match status" value="1"/>
</dbReference>
<dbReference type="PANTHER" id="PTHR44757">
    <property type="entry name" value="DIGUANYLATE CYCLASE DGCP"/>
    <property type="match status" value="1"/>
</dbReference>
<feature type="domain" description="GGDEF" evidence="4">
    <location>
        <begin position="775"/>
        <end position="908"/>
    </location>
</feature>
<dbReference type="Gene3D" id="3.30.450.40">
    <property type="match status" value="1"/>
</dbReference>
<reference evidence="5" key="1">
    <citation type="journal article" date="2020" name="mSystems">
        <title>Genome- and Community-Level Interaction Insights into Carbon Utilization and Element Cycling Functions of Hydrothermarchaeota in Hydrothermal Sediment.</title>
        <authorList>
            <person name="Zhou Z."/>
            <person name="Liu Y."/>
            <person name="Xu W."/>
            <person name="Pan J."/>
            <person name="Luo Z.H."/>
            <person name="Li M."/>
        </authorList>
    </citation>
    <scope>NUCLEOTIDE SEQUENCE [LARGE SCALE GENOMIC DNA]</scope>
    <source>
        <strain evidence="5">SpSt-902</strain>
    </source>
</reference>
<dbReference type="GO" id="GO:0006355">
    <property type="term" value="P:regulation of DNA-templated transcription"/>
    <property type="evidence" value="ECO:0007669"/>
    <property type="project" value="InterPro"/>
</dbReference>
<dbReference type="PROSITE" id="PS50112">
    <property type="entry name" value="PAS"/>
    <property type="match status" value="1"/>
</dbReference>
<dbReference type="InterPro" id="IPR003018">
    <property type="entry name" value="GAF"/>
</dbReference>
<accession>A0A7C3LXY0</accession>
<dbReference type="SUPFAM" id="SSF141868">
    <property type="entry name" value="EAL domain-like"/>
    <property type="match status" value="1"/>
</dbReference>
<dbReference type="InterPro" id="IPR013656">
    <property type="entry name" value="PAS_4"/>
</dbReference>
<evidence type="ECO:0000259" key="3">
    <source>
        <dbReference type="PROSITE" id="PS50883"/>
    </source>
</evidence>
<evidence type="ECO:0000313" key="5">
    <source>
        <dbReference type="EMBL" id="HFT94064.1"/>
    </source>
</evidence>